<sequence length="135" mass="14907">MDLKILLTIGVMLALLIVRAQAIKCYFCNTLDNNECWQNPPPAKFLVDCSKLAGGENFTICRRMTRLYSDQGVKATPNKDNTSLERHCAVARNDSSPCMKTWLTLPAMRLEITGNACTCTTNDCNGAEITLDSKA</sequence>
<evidence type="ECO:0000256" key="1">
    <source>
        <dbReference type="ARBA" id="ARBA00022729"/>
    </source>
</evidence>
<feature type="chain" id="PRO_5012362566" evidence="3">
    <location>
        <begin position="23"/>
        <end position="135"/>
    </location>
</feature>
<accession>A0A1J1IDY5</accession>
<feature type="signal peptide" evidence="3">
    <location>
        <begin position="1"/>
        <end position="22"/>
    </location>
</feature>
<name>A0A1J1IDY5_9DIPT</name>
<dbReference type="GO" id="GO:0030431">
    <property type="term" value="P:sleep"/>
    <property type="evidence" value="ECO:0007669"/>
    <property type="project" value="InterPro"/>
</dbReference>
<protein>
    <submittedName>
        <fullName evidence="4">CLUMA_CG009861, isoform A</fullName>
    </submittedName>
</protein>
<evidence type="ECO:0000313" key="5">
    <source>
        <dbReference type="Proteomes" id="UP000183832"/>
    </source>
</evidence>
<dbReference type="Pfam" id="PF17064">
    <property type="entry name" value="QVR"/>
    <property type="match status" value="1"/>
</dbReference>
<keyword evidence="5" id="KW-1185">Reference proteome</keyword>
<evidence type="ECO:0000313" key="4">
    <source>
        <dbReference type="EMBL" id="CRK96657.1"/>
    </source>
</evidence>
<proteinExistence type="predicted"/>
<keyword evidence="1 3" id="KW-0732">Signal</keyword>
<reference evidence="4 5" key="1">
    <citation type="submission" date="2015-04" db="EMBL/GenBank/DDBJ databases">
        <authorList>
            <person name="Syromyatnikov M.Y."/>
            <person name="Popov V.N."/>
        </authorList>
    </citation>
    <scope>NUCLEOTIDE SEQUENCE [LARGE SCALE GENOMIC DNA]</scope>
</reference>
<evidence type="ECO:0000256" key="3">
    <source>
        <dbReference type="SAM" id="SignalP"/>
    </source>
</evidence>
<dbReference type="Proteomes" id="UP000183832">
    <property type="component" value="Unassembled WGS sequence"/>
</dbReference>
<dbReference type="EMBL" id="CVRI01000044">
    <property type="protein sequence ID" value="CRK96657.1"/>
    <property type="molecule type" value="Genomic_DNA"/>
</dbReference>
<dbReference type="AlphaFoldDB" id="A0A1J1IDY5"/>
<gene>
    <name evidence="4" type="ORF">CLUMA_CG009861</name>
</gene>
<keyword evidence="2" id="KW-0325">Glycoprotein</keyword>
<dbReference type="OrthoDB" id="6496929at2759"/>
<dbReference type="GO" id="GO:0032222">
    <property type="term" value="P:regulation of synaptic transmission, cholinergic"/>
    <property type="evidence" value="ECO:0007669"/>
    <property type="project" value="InterPro"/>
</dbReference>
<evidence type="ECO:0000256" key="2">
    <source>
        <dbReference type="ARBA" id="ARBA00023180"/>
    </source>
</evidence>
<dbReference type="InterPro" id="IPR031424">
    <property type="entry name" value="QVR-like"/>
</dbReference>
<organism evidence="4 5">
    <name type="scientific">Clunio marinus</name>
    <dbReference type="NCBI Taxonomy" id="568069"/>
    <lineage>
        <taxon>Eukaryota</taxon>
        <taxon>Metazoa</taxon>
        <taxon>Ecdysozoa</taxon>
        <taxon>Arthropoda</taxon>
        <taxon>Hexapoda</taxon>
        <taxon>Insecta</taxon>
        <taxon>Pterygota</taxon>
        <taxon>Neoptera</taxon>
        <taxon>Endopterygota</taxon>
        <taxon>Diptera</taxon>
        <taxon>Nematocera</taxon>
        <taxon>Chironomoidea</taxon>
        <taxon>Chironomidae</taxon>
        <taxon>Clunio</taxon>
    </lineage>
</organism>